<feature type="transmembrane region" description="Helical" evidence="1">
    <location>
        <begin position="21"/>
        <end position="38"/>
    </location>
</feature>
<gene>
    <name evidence="2" type="ORF">Nepgr_011631</name>
</gene>
<keyword evidence="3" id="KW-1185">Reference proteome</keyword>
<proteinExistence type="predicted"/>
<keyword evidence="1" id="KW-1133">Transmembrane helix</keyword>
<dbReference type="AlphaFoldDB" id="A0AAD3SFH5"/>
<sequence length="55" mass="6551">MDYLLHSWLHSSKQRLTLHKFLYNLYDFPLILWWLVLVKAGGAESSFLQDIVDLD</sequence>
<keyword evidence="1" id="KW-0472">Membrane</keyword>
<dbReference type="Proteomes" id="UP001279734">
    <property type="component" value="Unassembled WGS sequence"/>
</dbReference>
<organism evidence="2 3">
    <name type="scientific">Nepenthes gracilis</name>
    <name type="common">Slender pitcher plant</name>
    <dbReference type="NCBI Taxonomy" id="150966"/>
    <lineage>
        <taxon>Eukaryota</taxon>
        <taxon>Viridiplantae</taxon>
        <taxon>Streptophyta</taxon>
        <taxon>Embryophyta</taxon>
        <taxon>Tracheophyta</taxon>
        <taxon>Spermatophyta</taxon>
        <taxon>Magnoliopsida</taxon>
        <taxon>eudicotyledons</taxon>
        <taxon>Gunneridae</taxon>
        <taxon>Pentapetalae</taxon>
        <taxon>Caryophyllales</taxon>
        <taxon>Nepenthaceae</taxon>
        <taxon>Nepenthes</taxon>
    </lineage>
</organism>
<protein>
    <submittedName>
        <fullName evidence="2">Uncharacterized protein</fullName>
    </submittedName>
</protein>
<name>A0AAD3SFH5_NEPGR</name>
<evidence type="ECO:0000313" key="2">
    <source>
        <dbReference type="EMBL" id="GMH09790.1"/>
    </source>
</evidence>
<dbReference type="EMBL" id="BSYO01000009">
    <property type="protein sequence ID" value="GMH09790.1"/>
    <property type="molecule type" value="Genomic_DNA"/>
</dbReference>
<comment type="caution">
    <text evidence="2">The sequence shown here is derived from an EMBL/GenBank/DDBJ whole genome shotgun (WGS) entry which is preliminary data.</text>
</comment>
<accession>A0AAD3SFH5</accession>
<reference evidence="2" key="1">
    <citation type="submission" date="2023-05" db="EMBL/GenBank/DDBJ databases">
        <title>Nepenthes gracilis genome sequencing.</title>
        <authorList>
            <person name="Fukushima K."/>
        </authorList>
    </citation>
    <scope>NUCLEOTIDE SEQUENCE</scope>
    <source>
        <strain evidence="2">SING2019-196</strain>
    </source>
</reference>
<evidence type="ECO:0000313" key="3">
    <source>
        <dbReference type="Proteomes" id="UP001279734"/>
    </source>
</evidence>
<evidence type="ECO:0000256" key="1">
    <source>
        <dbReference type="SAM" id="Phobius"/>
    </source>
</evidence>
<keyword evidence="1" id="KW-0812">Transmembrane</keyword>